<evidence type="ECO:0000256" key="5">
    <source>
        <dbReference type="ARBA" id="ARBA00023089"/>
    </source>
</evidence>
<keyword evidence="8" id="KW-0812">Transmembrane</keyword>
<comment type="caution">
    <text evidence="9">The sequence shown here is derived from an EMBL/GenBank/DDBJ whole genome shotgun (WGS) entry which is preliminary data.</text>
</comment>
<feature type="region of interest" description="Disordered" evidence="7">
    <location>
        <begin position="66"/>
        <end position="91"/>
    </location>
</feature>
<evidence type="ECO:0000313" key="10">
    <source>
        <dbReference type="Proteomes" id="UP001367508"/>
    </source>
</evidence>
<evidence type="ECO:0000256" key="2">
    <source>
        <dbReference type="ARBA" id="ARBA00022473"/>
    </source>
</evidence>
<dbReference type="Proteomes" id="UP001367508">
    <property type="component" value="Unassembled WGS sequence"/>
</dbReference>
<evidence type="ECO:0008006" key="11">
    <source>
        <dbReference type="Google" id="ProtNLM"/>
    </source>
</evidence>
<keyword evidence="5" id="KW-0287">Flowering</keyword>
<feature type="coiled-coil region" evidence="6">
    <location>
        <begin position="253"/>
        <end position="280"/>
    </location>
</feature>
<dbReference type="GO" id="GO:0030154">
    <property type="term" value="P:cell differentiation"/>
    <property type="evidence" value="ECO:0007669"/>
    <property type="project" value="UniProtKB-KW"/>
</dbReference>
<evidence type="ECO:0000256" key="8">
    <source>
        <dbReference type="SAM" id="Phobius"/>
    </source>
</evidence>
<sequence length="338" mass="38423">MEKPCISTIKHLFILDSSYHMGDRSFYFIHSFFVAGFSVFAFFVPSENTLFARSLEMAARHRVHREPLHPRRGYPPDGPYARGPPMPRPPPIPPHPAVLEEELELQHVEMRRLVADNRRLLEDRMALQRDLAAVKEELHRMNLAIGDIRAEHEVHSRELIDKGMKLEADLRASEPLKNEVIQLRSEVQKLNNLKQELTGKVQNLTQDVARLQADNQQIPLMRAEIDGLHQELMRARTMVDYEKKANIEFMEQRQSMEKNLVSMAREVEKLRAELASADGRHWGAGGPYGTKFGSPEGGFPAPYADGYGVHLGAAEKGPLYGVGAASRKGQEKPRLNRR</sequence>
<proteinExistence type="inferred from homology"/>
<evidence type="ECO:0000256" key="6">
    <source>
        <dbReference type="SAM" id="Coils"/>
    </source>
</evidence>
<reference evidence="9 10" key="1">
    <citation type="submission" date="2024-01" db="EMBL/GenBank/DDBJ databases">
        <title>The genomes of 5 underutilized Papilionoideae crops provide insights into root nodulation and disease resistanc.</title>
        <authorList>
            <person name="Jiang F."/>
        </authorList>
    </citation>
    <scope>NUCLEOTIDE SEQUENCE [LARGE SCALE GENOMIC DNA]</scope>
    <source>
        <strain evidence="9">LVBAO_FW01</strain>
        <tissue evidence="9">Leaves</tissue>
    </source>
</reference>
<keyword evidence="2" id="KW-0217">Developmental protein</keyword>
<dbReference type="GO" id="GO:0009908">
    <property type="term" value="P:flower development"/>
    <property type="evidence" value="ECO:0007669"/>
    <property type="project" value="UniProtKB-KW"/>
</dbReference>
<dbReference type="AlphaFoldDB" id="A0AAN9KWW5"/>
<evidence type="ECO:0000313" key="9">
    <source>
        <dbReference type="EMBL" id="KAK7325122.1"/>
    </source>
</evidence>
<protein>
    <recommendedName>
        <fullName evidence="11">Protein FLX-like 3</fullName>
    </recommendedName>
</protein>
<organism evidence="9 10">
    <name type="scientific">Canavalia gladiata</name>
    <name type="common">Sword bean</name>
    <name type="synonym">Dolichos gladiatus</name>
    <dbReference type="NCBI Taxonomy" id="3824"/>
    <lineage>
        <taxon>Eukaryota</taxon>
        <taxon>Viridiplantae</taxon>
        <taxon>Streptophyta</taxon>
        <taxon>Embryophyta</taxon>
        <taxon>Tracheophyta</taxon>
        <taxon>Spermatophyta</taxon>
        <taxon>Magnoliopsida</taxon>
        <taxon>eudicotyledons</taxon>
        <taxon>Gunneridae</taxon>
        <taxon>Pentapetalae</taxon>
        <taxon>rosids</taxon>
        <taxon>fabids</taxon>
        <taxon>Fabales</taxon>
        <taxon>Fabaceae</taxon>
        <taxon>Papilionoideae</taxon>
        <taxon>50 kb inversion clade</taxon>
        <taxon>NPAAA clade</taxon>
        <taxon>indigoferoid/millettioid clade</taxon>
        <taxon>Phaseoleae</taxon>
        <taxon>Canavalia</taxon>
    </lineage>
</organism>
<gene>
    <name evidence="9" type="ORF">VNO77_29215</name>
</gene>
<dbReference type="InterPro" id="IPR040353">
    <property type="entry name" value="FLX/FLX-like"/>
</dbReference>
<evidence type="ECO:0000256" key="3">
    <source>
        <dbReference type="ARBA" id="ARBA00022782"/>
    </source>
</evidence>
<dbReference type="PANTHER" id="PTHR33405:SF20">
    <property type="entry name" value="PROTEIN FLX-LIKE 3"/>
    <property type="match status" value="1"/>
</dbReference>
<name>A0AAN9KWW5_CANGL</name>
<dbReference type="Gene3D" id="1.10.287.510">
    <property type="entry name" value="Helix hairpin bin"/>
    <property type="match status" value="1"/>
</dbReference>
<comment type="similarity">
    <text evidence="1">Belongs to the FLX family.</text>
</comment>
<keyword evidence="8" id="KW-0472">Membrane</keyword>
<evidence type="ECO:0000256" key="4">
    <source>
        <dbReference type="ARBA" id="ARBA00023054"/>
    </source>
</evidence>
<feature type="transmembrane region" description="Helical" evidence="8">
    <location>
        <begin position="25"/>
        <end position="44"/>
    </location>
</feature>
<keyword evidence="8" id="KW-1133">Transmembrane helix</keyword>
<dbReference type="EMBL" id="JAYMYQ010000006">
    <property type="protein sequence ID" value="KAK7325122.1"/>
    <property type="molecule type" value="Genomic_DNA"/>
</dbReference>
<evidence type="ECO:0000256" key="1">
    <source>
        <dbReference type="ARBA" id="ARBA00005405"/>
    </source>
</evidence>
<keyword evidence="3" id="KW-0221">Differentiation</keyword>
<accession>A0AAN9KWW5</accession>
<keyword evidence="4 6" id="KW-0175">Coiled coil</keyword>
<keyword evidence="10" id="KW-1185">Reference proteome</keyword>
<dbReference type="PANTHER" id="PTHR33405">
    <property type="entry name" value="PROTEIN FLX-LIKE 2"/>
    <property type="match status" value="1"/>
</dbReference>
<feature type="compositionally biased region" description="Pro residues" evidence="7">
    <location>
        <begin position="76"/>
        <end position="91"/>
    </location>
</feature>
<feature type="coiled-coil region" evidence="6">
    <location>
        <begin position="110"/>
        <end position="144"/>
    </location>
</feature>
<evidence type="ECO:0000256" key="7">
    <source>
        <dbReference type="SAM" id="MobiDB-lite"/>
    </source>
</evidence>
<feature type="coiled-coil region" evidence="6">
    <location>
        <begin position="176"/>
        <end position="214"/>
    </location>
</feature>